<dbReference type="NCBIfam" id="NF009466">
    <property type="entry name" value="PRK12826.1-2"/>
    <property type="match status" value="1"/>
</dbReference>
<dbReference type="InterPro" id="IPR036291">
    <property type="entry name" value="NAD(P)-bd_dom_sf"/>
</dbReference>
<reference evidence="5" key="1">
    <citation type="submission" date="2023-07" db="EMBL/GenBank/DDBJ databases">
        <title>Marinobacter sp. chi1 genome sequencing and assembly.</title>
        <authorList>
            <person name="Park S."/>
        </authorList>
    </citation>
    <scope>NUCLEOTIDE SEQUENCE</scope>
    <source>
        <strain evidence="5">Chi1</strain>
    </source>
</reference>
<dbReference type="RefSeq" id="WP_302908418.1">
    <property type="nucleotide sequence ID" value="NZ_JAUMIS010000001.1"/>
</dbReference>
<comment type="caution">
    <text evidence="5">The sequence shown here is derived from an EMBL/GenBank/DDBJ whole genome shotgun (WGS) entry which is preliminary data.</text>
</comment>
<dbReference type="InterPro" id="IPR057326">
    <property type="entry name" value="KR_dom"/>
</dbReference>
<dbReference type="Pfam" id="PF00106">
    <property type="entry name" value="adh_short"/>
    <property type="match status" value="1"/>
</dbReference>
<evidence type="ECO:0000256" key="2">
    <source>
        <dbReference type="ARBA" id="ARBA00023002"/>
    </source>
</evidence>
<dbReference type="SUPFAM" id="SSF51735">
    <property type="entry name" value="NAD(P)-binding Rossmann-fold domains"/>
    <property type="match status" value="1"/>
</dbReference>
<protein>
    <submittedName>
        <fullName evidence="5">Acetoacetyl-CoA reductase</fullName>
        <ecNumber evidence="5">1.1.1.36</ecNumber>
    </submittedName>
</protein>
<dbReference type="PANTHER" id="PTHR42879:SF2">
    <property type="entry name" value="3-OXOACYL-[ACYL-CARRIER-PROTEIN] REDUCTASE FABG"/>
    <property type="match status" value="1"/>
</dbReference>
<evidence type="ECO:0000313" key="6">
    <source>
        <dbReference type="Proteomes" id="UP001168640"/>
    </source>
</evidence>
<dbReference type="NCBIfam" id="NF009464">
    <property type="entry name" value="PRK12824.1"/>
    <property type="match status" value="1"/>
</dbReference>
<dbReference type="CDD" id="cd05333">
    <property type="entry name" value="BKR_SDR_c"/>
    <property type="match status" value="1"/>
</dbReference>
<dbReference type="EC" id="1.1.1.36" evidence="5"/>
<name>A0ABT8VVZ0_9GAMM</name>
<dbReference type="InterPro" id="IPR050259">
    <property type="entry name" value="SDR"/>
</dbReference>
<feature type="domain" description="Ketoreductase" evidence="4">
    <location>
        <begin position="8"/>
        <end position="190"/>
    </location>
</feature>
<keyword evidence="2 5" id="KW-0560">Oxidoreductase</keyword>
<dbReference type="Proteomes" id="UP001168640">
    <property type="component" value="Unassembled WGS sequence"/>
</dbReference>
<dbReference type="InterPro" id="IPR020904">
    <property type="entry name" value="Sc_DH/Rdtase_CS"/>
</dbReference>
<dbReference type="InterPro" id="IPR002347">
    <property type="entry name" value="SDR_fam"/>
</dbReference>
<dbReference type="GO" id="GO:0018454">
    <property type="term" value="F:acetoacetyl-CoA reductase activity"/>
    <property type="evidence" value="ECO:0007669"/>
    <property type="project" value="UniProtKB-EC"/>
</dbReference>
<proteinExistence type="inferred from homology"/>
<dbReference type="EMBL" id="JAUMIS010000001">
    <property type="protein sequence ID" value="MDO3720145.1"/>
    <property type="molecule type" value="Genomic_DNA"/>
</dbReference>
<dbReference type="PANTHER" id="PTHR42879">
    <property type="entry name" value="3-OXOACYL-(ACYL-CARRIER-PROTEIN) REDUCTASE"/>
    <property type="match status" value="1"/>
</dbReference>
<dbReference type="PRINTS" id="PR00080">
    <property type="entry name" value="SDRFAMILY"/>
</dbReference>
<dbReference type="NCBIfam" id="TIGR01829">
    <property type="entry name" value="AcAcCoA_reduct"/>
    <property type="match status" value="1"/>
</dbReference>
<dbReference type="Gene3D" id="3.40.50.720">
    <property type="entry name" value="NAD(P)-binding Rossmann-like Domain"/>
    <property type="match status" value="1"/>
</dbReference>
<organism evidence="5 6">
    <name type="scientific">Marinobacter suaedae</name>
    <dbReference type="NCBI Taxonomy" id="3057675"/>
    <lineage>
        <taxon>Bacteria</taxon>
        <taxon>Pseudomonadati</taxon>
        <taxon>Pseudomonadota</taxon>
        <taxon>Gammaproteobacteria</taxon>
        <taxon>Pseudomonadales</taxon>
        <taxon>Marinobacteraceae</taxon>
        <taxon>Marinobacter</taxon>
    </lineage>
</organism>
<evidence type="ECO:0000313" key="5">
    <source>
        <dbReference type="EMBL" id="MDO3720145.1"/>
    </source>
</evidence>
<evidence type="ECO:0000256" key="3">
    <source>
        <dbReference type="RuleBase" id="RU000363"/>
    </source>
</evidence>
<dbReference type="PROSITE" id="PS00061">
    <property type="entry name" value="ADH_SHORT"/>
    <property type="match status" value="1"/>
</dbReference>
<comment type="similarity">
    <text evidence="1 3">Belongs to the short-chain dehydrogenases/reductases (SDR) family.</text>
</comment>
<evidence type="ECO:0000256" key="1">
    <source>
        <dbReference type="ARBA" id="ARBA00006484"/>
    </source>
</evidence>
<accession>A0ABT8VVZ0</accession>
<keyword evidence="6" id="KW-1185">Reference proteome</keyword>
<gene>
    <name evidence="5" type="primary">phbB</name>
    <name evidence="5" type="ORF">QVZ43_00320</name>
</gene>
<evidence type="ECO:0000259" key="4">
    <source>
        <dbReference type="SMART" id="SM00822"/>
    </source>
</evidence>
<sequence>MTNKDTSRVALVTGGTRGIGEAICMVLREAGYQVVTTYRNPERKPQAQEWQQRQAAAGIEIDLIQMDVSSPKSCEQGAREILERYGRLDVLVNNAGITRDAVMKKMSLDAWQEVIHTNLDSVFNVTRCFLETLLEQKYGRIVNISSINGQKGQFGQVNYSAAKAGVHGFTMALAQETARKGITVNTVSPGYVDTDMVMAIDEGVREKLQAQIPVGRFGEPREIARLVEFLADEQSSFITGANFPINGGMFMH</sequence>
<dbReference type="SMART" id="SM00822">
    <property type="entry name" value="PKS_KR"/>
    <property type="match status" value="1"/>
</dbReference>
<dbReference type="InterPro" id="IPR011283">
    <property type="entry name" value="Acetoacetyl-CoA_reductase"/>
</dbReference>
<dbReference type="PRINTS" id="PR00081">
    <property type="entry name" value="GDHRDH"/>
</dbReference>